<dbReference type="Gene3D" id="1.20.120.160">
    <property type="entry name" value="HPT domain"/>
    <property type="match status" value="1"/>
</dbReference>
<gene>
    <name evidence="5" type="ORF">DFE_2912</name>
</gene>
<dbReference type="PROSITE" id="PS50110">
    <property type="entry name" value="RESPONSE_REGULATORY"/>
    <property type="match status" value="1"/>
</dbReference>
<dbReference type="Gene3D" id="3.40.50.2300">
    <property type="match status" value="1"/>
</dbReference>
<dbReference type="OrthoDB" id="9816343at2"/>
<evidence type="ECO:0000256" key="1">
    <source>
        <dbReference type="ARBA" id="ARBA00022553"/>
    </source>
</evidence>
<protein>
    <recommendedName>
        <fullName evidence="4">Response regulatory domain-containing protein</fullName>
    </recommendedName>
</protein>
<dbReference type="InterPro" id="IPR050595">
    <property type="entry name" value="Bact_response_regulator"/>
</dbReference>
<dbReference type="InterPro" id="IPR036641">
    <property type="entry name" value="HPT_dom_sf"/>
</dbReference>
<evidence type="ECO:0000313" key="6">
    <source>
        <dbReference type="Proteomes" id="UP000269883"/>
    </source>
</evidence>
<sequence length="247" mass="26018">MAYRNQMSADTGKDKGKQPSSQGEDQCRLLVADDDQAVRALVAHHFRAAPWQTVFAEDGLQAADLYEASAFDLVLLDLEMPGGGGQSAVLTMRQIERAKDRPAVSILALSAHADEVEFELPEGFDGLIAKPFSAEKLLQEVRQRLCLAPKGEPSALSTDKALLHLMPKVAVSLADLGAEAGAALEAEDYVALGKAGHTMLGTASCFGIGEAASIARDLELAAKTKSAALAAAALERLPDVLGRLPIS</sequence>
<keyword evidence="1 2" id="KW-0597">Phosphoprotein</keyword>
<dbReference type="EMBL" id="AP017378">
    <property type="protein sequence ID" value="BBD09638.1"/>
    <property type="molecule type" value="Genomic_DNA"/>
</dbReference>
<proteinExistence type="predicted"/>
<accession>A0A2Z6B2G6</accession>
<dbReference type="Pfam" id="PF00072">
    <property type="entry name" value="Response_reg"/>
    <property type="match status" value="1"/>
</dbReference>
<dbReference type="AlphaFoldDB" id="A0A2Z6B2G6"/>
<dbReference type="CDD" id="cd17546">
    <property type="entry name" value="REC_hyHK_CKI1_RcsC-like"/>
    <property type="match status" value="1"/>
</dbReference>
<evidence type="ECO:0000259" key="4">
    <source>
        <dbReference type="PROSITE" id="PS50110"/>
    </source>
</evidence>
<feature type="domain" description="Response regulatory" evidence="4">
    <location>
        <begin position="28"/>
        <end position="145"/>
    </location>
</feature>
<dbReference type="SUPFAM" id="SSF47226">
    <property type="entry name" value="Histidine-containing phosphotransfer domain, HPT domain"/>
    <property type="match status" value="1"/>
</dbReference>
<dbReference type="KEGG" id="dfl:DFE_2912"/>
<dbReference type="Pfam" id="PF01627">
    <property type="entry name" value="Hpt"/>
    <property type="match status" value="1"/>
</dbReference>
<organism evidence="5 6">
    <name type="scientific">Desulfovibrio ferrophilus</name>
    <dbReference type="NCBI Taxonomy" id="241368"/>
    <lineage>
        <taxon>Bacteria</taxon>
        <taxon>Pseudomonadati</taxon>
        <taxon>Thermodesulfobacteriota</taxon>
        <taxon>Desulfovibrionia</taxon>
        <taxon>Desulfovibrionales</taxon>
        <taxon>Desulfovibrionaceae</taxon>
        <taxon>Desulfovibrio</taxon>
    </lineage>
</organism>
<dbReference type="InterPro" id="IPR011006">
    <property type="entry name" value="CheY-like_superfamily"/>
</dbReference>
<evidence type="ECO:0000256" key="3">
    <source>
        <dbReference type="SAM" id="MobiDB-lite"/>
    </source>
</evidence>
<dbReference type="InterPro" id="IPR008207">
    <property type="entry name" value="Sig_transdc_His_kin_Hpt_dom"/>
</dbReference>
<dbReference type="PANTHER" id="PTHR44591">
    <property type="entry name" value="STRESS RESPONSE REGULATOR PROTEIN 1"/>
    <property type="match status" value="1"/>
</dbReference>
<dbReference type="GO" id="GO:0000160">
    <property type="term" value="P:phosphorelay signal transduction system"/>
    <property type="evidence" value="ECO:0007669"/>
    <property type="project" value="InterPro"/>
</dbReference>
<evidence type="ECO:0000313" key="5">
    <source>
        <dbReference type="EMBL" id="BBD09638.1"/>
    </source>
</evidence>
<feature type="modified residue" description="4-aspartylphosphate" evidence="2">
    <location>
        <position position="77"/>
    </location>
</feature>
<reference evidence="5 6" key="1">
    <citation type="journal article" date="2018" name="Sci. Adv.">
        <title>Multi-heme cytochromes provide a pathway for survival in energy-limited environments.</title>
        <authorList>
            <person name="Deng X."/>
            <person name="Dohmae N."/>
            <person name="Nealson K.H."/>
            <person name="Hashimoto K."/>
            <person name="Okamoto A."/>
        </authorList>
    </citation>
    <scope>NUCLEOTIDE SEQUENCE [LARGE SCALE GENOMIC DNA]</scope>
    <source>
        <strain evidence="5 6">IS5</strain>
    </source>
</reference>
<dbReference type="SMART" id="SM00448">
    <property type="entry name" value="REC"/>
    <property type="match status" value="1"/>
</dbReference>
<dbReference type="Proteomes" id="UP000269883">
    <property type="component" value="Chromosome"/>
</dbReference>
<dbReference type="InterPro" id="IPR001789">
    <property type="entry name" value="Sig_transdc_resp-reg_receiver"/>
</dbReference>
<dbReference type="GO" id="GO:0004672">
    <property type="term" value="F:protein kinase activity"/>
    <property type="evidence" value="ECO:0007669"/>
    <property type="project" value="UniProtKB-ARBA"/>
</dbReference>
<dbReference type="SUPFAM" id="SSF52172">
    <property type="entry name" value="CheY-like"/>
    <property type="match status" value="1"/>
</dbReference>
<evidence type="ECO:0000256" key="2">
    <source>
        <dbReference type="PROSITE-ProRule" id="PRU00169"/>
    </source>
</evidence>
<feature type="region of interest" description="Disordered" evidence="3">
    <location>
        <begin position="1"/>
        <end position="24"/>
    </location>
</feature>
<name>A0A2Z6B2G6_9BACT</name>
<keyword evidence="6" id="KW-1185">Reference proteome</keyword>
<dbReference type="RefSeq" id="WP_126380668.1">
    <property type="nucleotide sequence ID" value="NZ_AP017378.1"/>
</dbReference>
<dbReference type="PANTHER" id="PTHR44591:SF3">
    <property type="entry name" value="RESPONSE REGULATORY DOMAIN-CONTAINING PROTEIN"/>
    <property type="match status" value="1"/>
</dbReference>